<dbReference type="EnsemblPlants" id="AET4Gv20311600.4">
    <property type="protein sequence ID" value="AET4Gv20311600.4"/>
    <property type="gene ID" value="AET4Gv20311600"/>
</dbReference>
<dbReference type="CDD" id="cd00060">
    <property type="entry name" value="FHA"/>
    <property type="match status" value="1"/>
</dbReference>
<reference evidence="4" key="4">
    <citation type="submission" date="2019-03" db="UniProtKB">
        <authorList>
            <consortium name="EnsemblPlants"/>
        </authorList>
    </citation>
    <scope>IDENTIFICATION</scope>
</reference>
<evidence type="ECO:0000256" key="3">
    <source>
        <dbReference type="SAM" id="MobiDB-lite"/>
    </source>
</evidence>
<dbReference type="PANTHER" id="PTHR45644">
    <property type="entry name" value="AAA ATPASE, PUTATIVE (AFU_ORTHOLOGUE AFUA_2G12920)-RELATED-RELATED"/>
    <property type="match status" value="1"/>
</dbReference>
<dbReference type="GO" id="GO:0005741">
    <property type="term" value="C:mitochondrial outer membrane"/>
    <property type="evidence" value="ECO:0007669"/>
    <property type="project" value="TreeGrafter"/>
</dbReference>
<proteinExistence type="predicted"/>
<dbReference type="PANTHER" id="PTHR45644:SF73">
    <property type="entry name" value="AAA-TYPE ATPASE FAMILY PROTEIN"/>
    <property type="match status" value="1"/>
</dbReference>
<feature type="compositionally biased region" description="Polar residues" evidence="3">
    <location>
        <begin position="560"/>
        <end position="574"/>
    </location>
</feature>
<evidence type="ECO:0000313" key="4">
    <source>
        <dbReference type="EnsemblPlants" id="AET4Gv20311600.4"/>
    </source>
</evidence>
<feature type="compositionally biased region" description="Polar residues" evidence="3">
    <location>
        <begin position="294"/>
        <end position="305"/>
    </location>
</feature>
<feature type="compositionally biased region" description="Basic and acidic residues" evidence="3">
    <location>
        <begin position="278"/>
        <end position="292"/>
    </location>
</feature>
<name>A0A453HVS9_AEGTS</name>
<feature type="region of interest" description="Disordered" evidence="3">
    <location>
        <begin position="1"/>
        <end position="95"/>
    </location>
</feature>
<accession>A0A453HVS9</accession>
<keyword evidence="5" id="KW-1185">Reference proteome</keyword>
<organism evidence="4 5">
    <name type="scientific">Aegilops tauschii subsp. strangulata</name>
    <name type="common">Goatgrass</name>
    <dbReference type="NCBI Taxonomy" id="200361"/>
    <lineage>
        <taxon>Eukaryota</taxon>
        <taxon>Viridiplantae</taxon>
        <taxon>Streptophyta</taxon>
        <taxon>Embryophyta</taxon>
        <taxon>Tracheophyta</taxon>
        <taxon>Spermatophyta</taxon>
        <taxon>Magnoliopsida</taxon>
        <taxon>Liliopsida</taxon>
        <taxon>Poales</taxon>
        <taxon>Poaceae</taxon>
        <taxon>BOP clade</taxon>
        <taxon>Pooideae</taxon>
        <taxon>Triticodae</taxon>
        <taxon>Triticeae</taxon>
        <taxon>Triticinae</taxon>
        <taxon>Aegilops</taxon>
    </lineage>
</organism>
<keyword evidence="1" id="KW-0547">Nucleotide-binding</keyword>
<protein>
    <submittedName>
        <fullName evidence="4">Uncharacterized protein</fullName>
    </submittedName>
</protein>
<sequence>KVRPLSPRGSDKNLAPDSTDLSPVPRQAEPPASPTSSAPGRAEEDSEAAAATRSAGLADDALTPAIKDQGGDKRAAAAAAESSRRRKETPPQQHAAPWAKLLSQCSQSPHLPISVPQFSVGQSKRCNLLLKDQSVSEILCKLRHVEQGGPCELEVIGDKGVVLLNGRAVNPGMKVPLTGGDEVVFSSCGKHAYIFQHPLNDKVAKAVTSSAVGLLEPPVAGVKHIHMENRTEVTSTVAGTEMLASVSSQSKDLPAVPPASAEEENQRVVQPIISSASDKSKGHCISPDKECENGENTNEANSNIEDSPMDVAATPISPDAVANDTSRQNGFGSDAHLDEIGKIATYKIRPVLRMIAGSTVSEFDLTGDLFKALEDQRDLIRDLNTSASLPPSRCQAFKDAMKQGIISPSDIEVTFENFPYYLSENTKNVLLSCSFLHLEKKEFIKQFSEISSINQRILLSGPSGSEIYQETLIKALAKHFGARLLVVDSLLLPGVPSKDPETQKDVGKADKSGDKAGGEKLTILHKHRSSLADTMHFRRPAAPTSSVNADIVGTSTLHSATLPKQESSTATSKGYTFREGGEGEVCGSSSDTFRHTSGPKLRLSRQSDACFRRKWIV</sequence>
<dbReference type="Gene3D" id="2.60.200.20">
    <property type="match status" value="1"/>
</dbReference>
<evidence type="ECO:0000313" key="5">
    <source>
        <dbReference type="Proteomes" id="UP000015105"/>
    </source>
</evidence>
<feature type="region of interest" description="Disordered" evidence="3">
    <location>
        <begin position="246"/>
        <end position="330"/>
    </location>
</feature>
<reference evidence="4" key="5">
    <citation type="journal article" date="2021" name="G3 (Bethesda)">
        <title>Aegilops tauschii genome assembly Aet v5.0 features greater sequence contiguity and improved annotation.</title>
        <authorList>
            <person name="Wang L."/>
            <person name="Zhu T."/>
            <person name="Rodriguez J.C."/>
            <person name="Deal K.R."/>
            <person name="Dubcovsky J."/>
            <person name="McGuire P.E."/>
            <person name="Lux T."/>
            <person name="Spannagl M."/>
            <person name="Mayer K.F.X."/>
            <person name="Baldrich P."/>
            <person name="Meyers B.C."/>
            <person name="Huo N."/>
            <person name="Gu Y.Q."/>
            <person name="Zhou H."/>
            <person name="Devos K.M."/>
            <person name="Bennetzen J.L."/>
            <person name="Unver T."/>
            <person name="Budak H."/>
            <person name="Gulick P.J."/>
            <person name="Galiba G."/>
            <person name="Kalapos B."/>
            <person name="Nelson D.R."/>
            <person name="Li P."/>
            <person name="You F.M."/>
            <person name="Luo M.C."/>
            <person name="Dvorak J."/>
        </authorList>
    </citation>
    <scope>NUCLEOTIDE SEQUENCE [LARGE SCALE GENOMIC DNA]</scope>
    <source>
        <strain evidence="4">cv. AL8/78</strain>
    </source>
</reference>
<feature type="region of interest" description="Disordered" evidence="3">
    <location>
        <begin position="560"/>
        <end position="598"/>
    </location>
</feature>
<feature type="compositionally biased region" description="Basic and acidic residues" evidence="3">
    <location>
        <begin position="498"/>
        <end position="517"/>
    </location>
</feature>
<dbReference type="SUPFAM" id="SSF49879">
    <property type="entry name" value="SMAD/FHA domain"/>
    <property type="match status" value="1"/>
</dbReference>
<evidence type="ECO:0000256" key="2">
    <source>
        <dbReference type="ARBA" id="ARBA00022840"/>
    </source>
</evidence>
<reference evidence="5" key="2">
    <citation type="journal article" date="2017" name="Nat. Plants">
        <title>The Aegilops tauschii genome reveals multiple impacts of transposons.</title>
        <authorList>
            <person name="Zhao G."/>
            <person name="Zou C."/>
            <person name="Li K."/>
            <person name="Wang K."/>
            <person name="Li T."/>
            <person name="Gao L."/>
            <person name="Zhang X."/>
            <person name="Wang H."/>
            <person name="Yang Z."/>
            <person name="Liu X."/>
            <person name="Jiang W."/>
            <person name="Mao L."/>
            <person name="Kong X."/>
            <person name="Jiao Y."/>
            <person name="Jia J."/>
        </authorList>
    </citation>
    <scope>NUCLEOTIDE SEQUENCE [LARGE SCALE GENOMIC DNA]</scope>
    <source>
        <strain evidence="5">cv. AL8/78</strain>
    </source>
</reference>
<feature type="region of interest" description="Disordered" evidence="3">
    <location>
        <begin position="497"/>
        <end position="517"/>
    </location>
</feature>
<keyword evidence="2" id="KW-0067">ATP-binding</keyword>
<dbReference type="Proteomes" id="UP000015105">
    <property type="component" value="Chromosome 4D"/>
</dbReference>
<dbReference type="InterPro" id="IPR008984">
    <property type="entry name" value="SMAD_FHA_dom_sf"/>
</dbReference>
<evidence type="ECO:0000256" key="1">
    <source>
        <dbReference type="ARBA" id="ARBA00022741"/>
    </source>
</evidence>
<dbReference type="Gramene" id="AET4Gv20311600.4">
    <property type="protein sequence ID" value="AET4Gv20311600.4"/>
    <property type="gene ID" value="AET4Gv20311600"/>
</dbReference>
<dbReference type="InterPro" id="IPR051701">
    <property type="entry name" value="Mito_OM_Translocase_MSP1"/>
</dbReference>
<dbReference type="GO" id="GO:0005524">
    <property type="term" value="F:ATP binding"/>
    <property type="evidence" value="ECO:0007669"/>
    <property type="project" value="UniProtKB-KW"/>
</dbReference>
<reference evidence="4" key="3">
    <citation type="journal article" date="2017" name="Nature">
        <title>Genome sequence of the progenitor of the wheat D genome Aegilops tauschii.</title>
        <authorList>
            <person name="Luo M.C."/>
            <person name="Gu Y.Q."/>
            <person name="Puiu D."/>
            <person name="Wang H."/>
            <person name="Twardziok S.O."/>
            <person name="Deal K.R."/>
            <person name="Huo N."/>
            <person name="Zhu T."/>
            <person name="Wang L."/>
            <person name="Wang Y."/>
            <person name="McGuire P.E."/>
            <person name="Liu S."/>
            <person name="Long H."/>
            <person name="Ramasamy R.K."/>
            <person name="Rodriguez J.C."/>
            <person name="Van S.L."/>
            <person name="Yuan L."/>
            <person name="Wang Z."/>
            <person name="Xia Z."/>
            <person name="Xiao L."/>
            <person name="Anderson O.D."/>
            <person name="Ouyang S."/>
            <person name="Liang Y."/>
            <person name="Zimin A.V."/>
            <person name="Pertea G."/>
            <person name="Qi P."/>
            <person name="Bennetzen J.L."/>
            <person name="Dai X."/>
            <person name="Dawson M.W."/>
            <person name="Muller H.G."/>
            <person name="Kugler K."/>
            <person name="Rivarola-Duarte L."/>
            <person name="Spannagl M."/>
            <person name="Mayer K.F.X."/>
            <person name="Lu F.H."/>
            <person name="Bevan M.W."/>
            <person name="Leroy P."/>
            <person name="Li P."/>
            <person name="You F.M."/>
            <person name="Sun Q."/>
            <person name="Liu Z."/>
            <person name="Lyons E."/>
            <person name="Wicker T."/>
            <person name="Salzberg S.L."/>
            <person name="Devos K.M."/>
            <person name="Dvorak J."/>
        </authorList>
    </citation>
    <scope>NUCLEOTIDE SEQUENCE [LARGE SCALE GENOMIC DNA]</scope>
    <source>
        <strain evidence="4">cv. AL8/78</strain>
    </source>
</reference>
<reference evidence="5" key="1">
    <citation type="journal article" date="2014" name="Science">
        <title>Ancient hybridizations among the ancestral genomes of bread wheat.</title>
        <authorList>
            <consortium name="International Wheat Genome Sequencing Consortium,"/>
            <person name="Marcussen T."/>
            <person name="Sandve S.R."/>
            <person name="Heier L."/>
            <person name="Spannagl M."/>
            <person name="Pfeifer M."/>
            <person name="Jakobsen K.S."/>
            <person name="Wulff B.B."/>
            <person name="Steuernagel B."/>
            <person name="Mayer K.F."/>
            <person name="Olsen O.A."/>
        </authorList>
    </citation>
    <scope>NUCLEOTIDE SEQUENCE [LARGE SCALE GENOMIC DNA]</scope>
    <source>
        <strain evidence="5">cv. AL8/78</strain>
    </source>
</reference>
<dbReference type="AlphaFoldDB" id="A0A453HVS9"/>